<dbReference type="InterPro" id="IPR036890">
    <property type="entry name" value="HATPase_C_sf"/>
</dbReference>
<evidence type="ECO:0000256" key="7">
    <source>
        <dbReference type="SAM" id="Phobius"/>
    </source>
</evidence>
<dbReference type="AlphaFoldDB" id="A0A543NLN9"/>
<evidence type="ECO:0000313" key="9">
    <source>
        <dbReference type="EMBL" id="TQN32732.1"/>
    </source>
</evidence>
<dbReference type="GO" id="GO:0004673">
    <property type="term" value="F:protein histidine kinase activity"/>
    <property type="evidence" value="ECO:0007669"/>
    <property type="project" value="UniProtKB-EC"/>
</dbReference>
<feature type="domain" description="Histidine kinase/HSP90-like ATPase" evidence="8">
    <location>
        <begin position="533"/>
        <end position="645"/>
    </location>
</feature>
<dbReference type="Pfam" id="PF08376">
    <property type="entry name" value="NIT"/>
    <property type="match status" value="1"/>
</dbReference>
<comment type="catalytic activity">
    <reaction evidence="1">
        <text>ATP + protein L-histidine = ADP + protein N-phospho-L-histidine.</text>
        <dbReference type="EC" id="2.7.13.3"/>
    </reaction>
</comment>
<proteinExistence type="predicted"/>
<evidence type="ECO:0000259" key="8">
    <source>
        <dbReference type="SMART" id="SM00387"/>
    </source>
</evidence>
<gene>
    <name evidence="9" type="ORF">FHX37_2710</name>
</gene>
<dbReference type="Gene3D" id="3.30.565.10">
    <property type="entry name" value="Histidine kinase-like ATPase, C-terminal domain"/>
    <property type="match status" value="1"/>
</dbReference>
<dbReference type="CDD" id="cd00075">
    <property type="entry name" value="HATPase"/>
    <property type="match status" value="1"/>
</dbReference>
<reference evidence="9 10" key="1">
    <citation type="submission" date="2019-06" db="EMBL/GenBank/DDBJ databases">
        <title>Sequencing the genomes of 1000 actinobacteria strains.</title>
        <authorList>
            <person name="Klenk H.-P."/>
        </authorList>
    </citation>
    <scope>NUCLEOTIDE SEQUENCE [LARGE SCALE GENOMIC DNA]</scope>
    <source>
        <strain evidence="9 10">DSM 45015</strain>
    </source>
</reference>
<keyword evidence="5 9" id="KW-0418">Kinase</keyword>
<organism evidence="9 10">
    <name type="scientific">Haloactinospora alba</name>
    <dbReference type="NCBI Taxonomy" id="405555"/>
    <lineage>
        <taxon>Bacteria</taxon>
        <taxon>Bacillati</taxon>
        <taxon>Actinomycetota</taxon>
        <taxon>Actinomycetes</taxon>
        <taxon>Streptosporangiales</taxon>
        <taxon>Nocardiopsidaceae</taxon>
        <taxon>Haloactinospora</taxon>
    </lineage>
</organism>
<evidence type="ECO:0000256" key="3">
    <source>
        <dbReference type="ARBA" id="ARBA00022553"/>
    </source>
</evidence>
<dbReference type="SUPFAM" id="SSF55874">
    <property type="entry name" value="ATPase domain of HSP90 chaperone/DNA topoisomerase II/histidine kinase"/>
    <property type="match status" value="1"/>
</dbReference>
<keyword evidence="10" id="KW-1185">Reference proteome</keyword>
<keyword evidence="4" id="KW-0808">Transferase</keyword>
<dbReference type="EMBL" id="VFQC01000001">
    <property type="protein sequence ID" value="TQN32732.1"/>
    <property type="molecule type" value="Genomic_DNA"/>
</dbReference>
<dbReference type="RefSeq" id="WP_211351824.1">
    <property type="nucleotide sequence ID" value="NZ_VFQC01000001.1"/>
</dbReference>
<dbReference type="InterPro" id="IPR013587">
    <property type="entry name" value="Nitrate/nitrite_sensing"/>
</dbReference>
<sequence>MQAAKQRNTRTISSRLRRIVLTSTATLLALWLVLSGYLFYNAGMELALSQGNEEVLTPAAVALASVMEERSATIAYLEEPDEHEEELGEARAQADKHMEEILGTLDSLKPYVEEPVKKRVTELDEGFDDITQIREQVNLGQATRQDVFTRYNALTEAGADLFDTQSRHGRIPEIIGPGSSATYMFRTVDQLSQADAYLSRSFDNGELTRSEQREFTRLVGSYRGFLDAITEYMGPEESERLTELRNSDDFATLTDLQDEIVERDVTASTDPVTGDSEEDLAMPVSEEEWNEVYTPVRAELVDLGKSQALYAGDLQHESAIDSLILAITGSLTVAVVTVGAFVIARRSSRRLVGRLHLLRDGAQELSDEGLPDLMRRLREHESVDTSEEHRDLASQQQDDEIGQVATSFDAAHRTAVDAVVRQTELRQGVNRVFLNIAHRTQTLVHRQLRLLDKLERQQEDPEQLTELFKLDHLATRSRRNAENLLILGGEAPGRTWHRPMPLIDVLRGAISESGDYSRVQREHIAPVALKGPAVADVIHLVAELVDNATTFSPPHTHVQLRSEQVPNGVAVEIEDRGLGMQEEEFTSANELLADPPEFDVMRLNEKMRLGLFVVSQLAQRHHIKVWLRSSPYGGVQAIVLLPSELISGDALPLPSGEEDDSEPASTRGGTTLTAVPASSRDASPSPNGSDGAARPAPTPERSTTTTGSDNPLPRRSPDTGGQAADGEHESSDSYTPSGLPRRGTPRKGAETTTTEDGRPSLPKRAPQENLAPQLYDEPSDSTSSPAASETAEDEDRSTKLRHNMAAFQRGTRRGREEGQQRSNDTEKET</sequence>
<dbReference type="GO" id="GO:0000160">
    <property type="term" value="P:phosphorelay signal transduction system"/>
    <property type="evidence" value="ECO:0007669"/>
    <property type="project" value="TreeGrafter"/>
</dbReference>
<feature type="compositionally biased region" description="Polar residues" evidence="6">
    <location>
        <begin position="700"/>
        <end position="709"/>
    </location>
</feature>
<feature type="region of interest" description="Disordered" evidence="6">
    <location>
        <begin position="651"/>
        <end position="829"/>
    </location>
</feature>
<evidence type="ECO:0000313" key="10">
    <source>
        <dbReference type="Proteomes" id="UP000317422"/>
    </source>
</evidence>
<comment type="caution">
    <text evidence="9">The sequence shown here is derived from an EMBL/GenBank/DDBJ whole genome shotgun (WGS) entry which is preliminary data.</text>
</comment>
<dbReference type="GO" id="GO:0005886">
    <property type="term" value="C:plasma membrane"/>
    <property type="evidence" value="ECO:0007669"/>
    <property type="project" value="TreeGrafter"/>
</dbReference>
<evidence type="ECO:0000256" key="5">
    <source>
        <dbReference type="ARBA" id="ARBA00022777"/>
    </source>
</evidence>
<dbReference type="SMART" id="SM00387">
    <property type="entry name" value="HATPase_c"/>
    <property type="match status" value="1"/>
</dbReference>
<evidence type="ECO:0000256" key="2">
    <source>
        <dbReference type="ARBA" id="ARBA00012438"/>
    </source>
</evidence>
<dbReference type="EC" id="2.7.13.3" evidence="2"/>
<feature type="compositionally biased region" description="Basic and acidic residues" evidence="6">
    <location>
        <begin position="813"/>
        <end position="829"/>
    </location>
</feature>
<feature type="compositionally biased region" description="Polar residues" evidence="6">
    <location>
        <begin position="663"/>
        <end position="673"/>
    </location>
</feature>
<dbReference type="PANTHER" id="PTHR45436">
    <property type="entry name" value="SENSOR HISTIDINE KINASE YKOH"/>
    <property type="match status" value="1"/>
</dbReference>
<keyword evidence="7" id="KW-0812">Transmembrane</keyword>
<evidence type="ECO:0000256" key="6">
    <source>
        <dbReference type="SAM" id="MobiDB-lite"/>
    </source>
</evidence>
<accession>A0A543NLN9</accession>
<evidence type="ECO:0000256" key="4">
    <source>
        <dbReference type="ARBA" id="ARBA00022679"/>
    </source>
</evidence>
<protein>
    <recommendedName>
        <fullName evidence="2">histidine kinase</fullName>
        <ecNumber evidence="2">2.7.13.3</ecNumber>
    </recommendedName>
</protein>
<feature type="compositionally biased region" description="Low complexity" evidence="6">
    <location>
        <begin position="780"/>
        <end position="789"/>
    </location>
</feature>
<dbReference type="PANTHER" id="PTHR45436:SF5">
    <property type="entry name" value="SENSOR HISTIDINE KINASE TRCS"/>
    <property type="match status" value="1"/>
</dbReference>
<feature type="transmembrane region" description="Helical" evidence="7">
    <location>
        <begin position="20"/>
        <end position="40"/>
    </location>
</feature>
<dbReference type="InterPro" id="IPR050428">
    <property type="entry name" value="TCS_sensor_his_kinase"/>
</dbReference>
<dbReference type="Proteomes" id="UP000317422">
    <property type="component" value="Unassembled WGS sequence"/>
</dbReference>
<keyword evidence="7" id="KW-1133">Transmembrane helix</keyword>
<dbReference type="InterPro" id="IPR003594">
    <property type="entry name" value="HATPase_dom"/>
</dbReference>
<dbReference type="Pfam" id="PF02518">
    <property type="entry name" value="HATPase_c"/>
    <property type="match status" value="1"/>
</dbReference>
<keyword evidence="3" id="KW-0597">Phosphoprotein</keyword>
<name>A0A543NLN9_9ACTN</name>
<keyword evidence="7" id="KW-0472">Membrane</keyword>
<evidence type="ECO:0000256" key="1">
    <source>
        <dbReference type="ARBA" id="ARBA00000085"/>
    </source>
</evidence>